<dbReference type="AlphaFoldDB" id="A0A0F9DFG5"/>
<protein>
    <submittedName>
        <fullName evidence="1">Uncharacterized protein</fullName>
    </submittedName>
</protein>
<reference evidence="1" key="1">
    <citation type="journal article" date="2015" name="Nature">
        <title>Complex archaea that bridge the gap between prokaryotes and eukaryotes.</title>
        <authorList>
            <person name="Spang A."/>
            <person name="Saw J.H."/>
            <person name="Jorgensen S.L."/>
            <person name="Zaremba-Niedzwiedzka K."/>
            <person name="Martijn J."/>
            <person name="Lind A.E."/>
            <person name="van Eijk R."/>
            <person name="Schleper C."/>
            <person name="Guy L."/>
            <person name="Ettema T.J."/>
        </authorList>
    </citation>
    <scope>NUCLEOTIDE SEQUENCE</scope>
</reference>
<proteinExistence type="predicted"/>
<name>A0A0F9DFG5_9ZZZZ</name>
<accession>A0A0F9DFG5</accession>
<organism evidence="1">
    <name type="scientific">marine sediment metagenome</name>
    <dbReference type="NCBI Taxonomy" id="412755"/>
    <lineage>
        <taxon>unclassified sequences</taxon>
        <taxon>metagenomes</taxon>
        <taxon>ecological metagenomes</taxon>
    </lineage>
</organism>
<gene>
    <name evidence="1" type="ORF">LCGC14_2552730</name>
</gene>
<sequence length="77" mass="8782">MKLKRSGGLPLWEWGCNDCNSLKVKDGGEARMVVAAARRHSRETHHSTWLHNILMWTIEATQEALPTATSRPSRRSR</sequence>
<evidence type="ECO:0000313" key="1">
    <source>
        <dbReference type="EMBL" id="KKL10748.1"/>
    </source>
</evidence>
<dbReference type="EMBL" id="LAZR01041934">
    <property type="protein sequence ID" value="KKL10748.1"/>
    <property type="molecule type" value="Genomic_DNA"/>
</dbReference>
<comment type="caution">
    <text evidence="1">The sequence shown here is derived from an EMBL/GenBank/DDBJ whole genome shotgun (WGS) entry which is preliminary data.</text>
</comment>